<feature type="transmembrane region" description="Helical" evidence="5">
    <location>
        <begin position="77"/>
        <end position="94"/>
    </location>
</feature>
<feature type="transmembrane region" description="Helical" evidence="5">
    <location>
        <begin position="147"/>
        <end position="164"/>
    </location>
</feature>
<dbReference type="PANTHER" id="PTHR37422">
    <property type="entry name" value="TEICHURONIC ACID BIOSYNTHESIS PROTEIN TUAE"/>
    <property type="match status" value="1"/>
</dbReference>
<keyword evidence="2 5" id="KW-0812">Transmembrane</keyword>
<keyword evidence="8" id="KW-1185">Reference proteome</keyword>
<dbReference type="RefSeq" id="WP_369454896.1">
    <property type="nucleotide sequence ID" value="NZ_JBGCUO010000001.1"/>
</dbReference>
<proteinExistence type="predicted"/>
<keyword evidence="3 5" id="KW-1133">Transmembrane helix</keyword>
<feature type="transmembrane region" description="Helical" evidence="5">
    <location>
        <begin position="170"/>
        <end position="186"/>
    </location>
</feature>
<dbReference type="GO" id="GO:0016874">
    <property type="term" value="F:ligase activity"/>
    <property type="evidence" value="ECO:0007669"/>
    <property type="project" value="UniProtKB-KW"/>
</dbReference>
<keyword evidence="4 5" id="KW-0472">Membrane</keyword>
<dbReference type="Pfam" id="PF04932">
    <property type="entry name" value="Wzy_C"/>
    <property type="match status" value="1"/>
</dbReference>
<feature type="transmembrane region" description="Helical" evidence="5">
    <location>
        <begin position="193"/>
        <end position="215"/>
    </location>
</feature>
<name>A0ABV4AHZ2_9GAMM</name>
<evidence type="ECO:0000256" key="1">
    <source>
        <dbReference type="ARBA" id="ARBA00004141"/>
    </source>
</evidence>
<feature type="transmembrane region" description="Helical" evidence="5">
    <location>
        <begin position="269"/>
        <end position="289"/>
    </location>
</feature>
<accession>A0ABV4AHZ2</accession>
<reference evidence="7 8" key="1">
    <citation type="submission" date="2024-07" db="EMBL/GenBank/DDBJ databases">
        <authorList>
            <person name="Ren Q."/>
        </authorList>
    </citation>
    <scope>NUCLEOTIDE SEQUENCE [LARGE SCALE GENOMIC DNA]</scope>
    <source>
        <strain evidence="7 8">REN37</strain>
    </source>
</reference>
<dbReference type="PANTHER" id="PTHR37422:SF17">
    <property type="entry name" value="O-ANTIGEN LIGASE"/>
    <property type="match status" value="1"/>
</dbReference>
<evidence type="ECO:0000313" key="7">
    <source>
        <dbReference type="EMBL" id="MEY1661646.1"/>
    </source>
</evidence>
<keyword evidence="7" id="KW-0436">Ligase</keyword>
<dbReference type="InterPro" id="IPR007016">
    <property type="entry name" value="O-antigen_ligase-rel_domated"/>
</dbReference>
<feature type="transmembrane region" description="Helical" evidence="5">
    <location>
        <begin position="114"/>
        <end position="135"/>
    </location>
</feature>
<feature type="transmembrane region" description="Helical" evidence="5">
    <location>
        <begin position="12"/>
        <end position="35"/>
    </location>
</feature>
<dbReference type="Proteomes" id="UP001562065">
    <property type="component" value="Unassembled WGS sequence"/>
</dbReference>
<organism evidence="7 8">
    <name type="scientific">Isoalcanivorax beigongshangi</name>
    <dbReference type="NCBI Taxonomy" id="3238810"/>
    <lineage>
        <taxon>Bacteria</taxon>
        <taxon>Pseudomonadati</taxon>
        <taxon>Pseudomonadota</taxon>
        <taxon>Gammaproteobacteria</taxon>
        <taxon>Oceanospirillales</taxon>
        <taxon>Alcanivoracaceae</taxon>
        <taxon>Isoalcanivorax</taxon>
    </lineage>
</organism>
<evidence type="ECO:0000256" key="3">
    <source>
        <dbReference type="ARBA" id="ARBA00022989"/>
    </source>
</evidence>
<comment type="caution">
    <text evidence="7">The sequence shown here is derived from an EMBL/GenBank/DDBJ whole genome shotgun (WGS) entry which is preliminary data.</text>
</comment>
<feature type="domain" description="O-antigen ligase-related" evidence="6">
    <location>
        <begin position="154"/>
        <end position="282"/>
    </location>
</feature>
<comment type="subcellular location">
    <subcellularLocation>
        <location evidence="1">Membrane</location>
        <topology evidence="1">Multi-pass membrane protein</topology>
    </subcellularLocation>
</comment>
<evidence type="ECO:0000256" key="4">
    <source>
        <dbReference type="ARBA" id="ARBA00023136"/>
    </source>
</evidence>
<evidence type="ECO:0000256" key="2">
    <source>
        <dbReference type="ARBA" id="ARBA00022692"/>
    </source>
</evidence>
<evidence type="ECO:0000313" key="8">
    <source>
        <dbReference type="Proteomes" id="UP001562065"/>
    </source>
</evidence>
<evidence type="ECO:0000259" key="6">
    <source>
        <dbReference type="Pfam" id="PF04932"/>
    </source>
</evidence>
<feature type="transmembrane region" description="Helical" evidence="5">
    <location>
        <begin position="47"/>
        <end position="65"/>
    </location>
</feature>
<sequence length="348" mass="38716">MVPLLLNHIKGWALAAYIAMGFFLTLYCFNVFANFSLEEYSLPITDYFSYVILFCVFPMLFFSALRSEEDFDRLANIIIFSGFLLGVVSYFLYAEQITGGVTRISAISRDNDDASYLSPLALSYSGSLTIIVSLMKLMSTTSRTLQKVFYLSAAISGLYCFMLGASRGSVVSLFISFILLLVIYRARFRLSTLIFLISILVCVPTFLSITGSGVFERVLNIRADVESGASSSARVEIWRAAFDSIKENPFFGGRIEVFGNYPHNFLVEAFMVTGLVGGGLFLFSYLYFSAKSFKLAVSEKYILPFLILTHGSVEKFFSGSVKDSILIFIALGMTCSALRLSREREACA</sequence>
<protein>
    <submittedName>
        <fullName evidence="7">O-antigen ligase family protein</fullName>
    </submittedName>
</protein>
<evidence type="ECO:0000256" key="5">
    <source>
        <dbReference type="SAM" id="Phobius"/>
    </source>
</evidence>
<dbReference type="EMBL" id="JBGCUO010000001">
    <property type="protein sequence ID" value="MEY1661646.1"/>
    <property type="molecule type" value="Genomic_DNA"/>
</dbReference>
<gene>
    <name evidence="7" type="ORF">AB5I84_05725</name>
</gene>
<dbReference type="InterPro" id="IPR051533">
    <property type="entry name" value="WaaL-like"/>
</dbReference>